<dbReference type="Gene3D" id="3.30.559.10">
    <property type="entry name" value="Chloramphenicol acetyltransferase-like domain"/>
    <property type="match status" value="2"/>
</dbReference>
<dbReference type="InterPro" id="IPR023213">
    <property type="entry name" value="CAT-like_dom_sf"/>
</dbReference>
<dbReference type="GO" id="GO:0016746">
    <property type="term" value="F:acyltransferase activity"/>
    <property type="evidence" value="ECO:0007669"/>
    <property type="project" value="UniProtKB-KW"/>
</dbReference>
<dbReference type="AlphaFoldDB" id="A0ABD3JSH4"/>
<dbReference type="EMBL" id="JBJKBG010000007">
    <property type="protein sequence ID" value="KAL3729948.1"/>
    <property type="molecule type" value="Genomic_DNA"/>
</dbReference>
<proteinExistence type="inferred from homology"/>
<dbReference type="PANTHER" id="PTHR31623:SF83">
    <property type="entry name" value="ACETYL-COA-BENZYLALCOHOL ACETYLTRANSFERASE-LIKE"/>
    <property type="match status" value="1"/>
</dbReference>
<keyword evidence="3" id="KW-0012">Acyltransferase</keyword>
<keyword evidence="2" id="KW-0808">Transferase</keyword>
<dbReference type="PANTHER" id="PTHR31623">
    <property type="entry name" value="F21J9.9"/>
    <property type="match status" value="1"/>
</dbReference>
<dbReference type="Proteomes" id="UP001634007">
    <property type="component" value="Unassembled WGS sequence"/>
</dbReference>
<evidence type="ECO:0000256" key="2">
    <source>
        <dbReference type="ARBA" id="ARBA00022679"/>
    </source>
</evidence>
<evidence type="ECO:0000256" key="3">
    <source>
        <dbReference type="ARBA" id="ARBA00023315"/>
    </source>
</evidence>
<evidence type="ECO:0000313" key="5">
    <source>
        <dbReference type="Proteomes" id="UP001634007"/>
    </source>
</evidence>
<sequence length="348" mass="38694">MGMLFYYRANGENHVDDTFQRLRLLEESLLETLAIFYPLAGRYVEEGHFIDCNDQGVEFVHTKVYGQLDQLLQGDWRSCDMDLHGRLSEFPLGLAGNPLVVIQANVLECGRLMISLHFTHKLGDACTMATFMNSWATARTRGIHELASPHFELSSLFPVMGPVQTQWLPSPSGVKFTLNRFIFSGAALSVVKLAVAKNARVASVEVVCALIINELAQGAFGNFYTVIVARHTMDQNNLSFKAFVEVIHEMFSSAKTRFGAIADGEQAQGRVRSDEENMVVCSSWCGFPLYDVDFGWGKPAFVSNTCIPFRSILLIDSKSEGAIDAWISLSQEDKVLLEQDPDIVAFTS</sequence>
<gene>
    <name evidence="4" type="ORF">ACJRO7_027016</name>
</gene>
<evidence type="ECO:0000256" key="1">
    <source>
        <dbReference type="ARBA" id="ARBA00009861"/>
    </source>
</evidence>
<evidence type="ECO:0000313" key="4">
    <source>
        <dbReference type="EMBL" id="KAL3729948.1"/>
    </source>
</evidence>
<organism evidence="4 5">
    <name type="scientific">Eucalyptus globulus</name>
    <name type="common">Tasmanian blue gum</name>
    <dbReference type="NCBI Taxonomy" id="34317"/>
    <lineage>
        <taxon>Eukaryota</taxon>
        <taxon>Viridiplantae</taxon>
        <taxon>Streptophyta</taxon>
        <taxon>Embryophyta</taxon>
        <taxon>Tracheophyta</taxon>
        <taxon>Spermatophyta</taxon>
        <taxon>Magnoliopsida</taxon>
        <taxon>eudicotyledons</taxon>
        <taxon>Gunneridae</taxon>
        <taxon>Pentapetalae</taxon>
        <taxon>rosids</taxon>
        <taxon>malvids</taxon>
        <taxon>Myrtales</taxon>
        <taxon>Myrtaceae</taxon>
        <taxon>Myrtoideae</taxon>
        <taxon>Eucalypteae</taxon>
        <taxon>Eucalyptus</taxon>
    </lineage>
</organism>
<reference evidence="4 5" key="1">
    <citation type="submission" date="2024-11" db="EMBL/GenBank/DDBJ databases">
        <title>Chromosome-level genome assembly of Eucalyptus globulus Labill. provides insights into its genome evolution.</title>
        <authorList>
            <person name="Li X."/>
        </authorList>
    </citation>
    <scope>NUCLEOTIDE SEQUENCE [LARGE SCALE GENOMIC DNA]</scope>
    <source>
        <strain evidence="4">CL2024</strain>
        <tissue evidence="4">Fresh tender leaves</tissue>
    </source>
</reference>
<dbReference type="Pfam" id="PF02458">
    <property type="entry name" value="Transferase"/>
    <property type="match status" value="2"/>
</dbReference>
<accession>A0ABD3JSH4</accession>
<name>A0ABD3JSH4_EUCGL</name>
<comment type="similarity">
    <text evidence="1">Belongs to the plant acyltransferase family.</text>
</comment>
<comment type="caution">
    <text evidence="4">The sequence shown here is derived from an EMBL/GenBank/DDBJ whole genome shotgun (WGS) entry which is preliminary data.</text>
</comment>
<keyword evidence="5" id="KW-1185">Reference proteome</keyword>
<protein>
    <submittedName>
        <fullName evidence="4">Uncharacterized protein</fullName>
    </submittedName>
</protein>